<dbReference type="PANTHER" id="PTHR12526">
    <property type="entry name" value="GLYCOSYLTRANSFERASE"/>
    <property type="match status" value="1"/>
</dbReference>
<name>A0ABS7X584_9GAMM</name>
<sequence>MQHIALVGTTADAKLGFRAELIKDLVAQGHKVFAFAGDYTDKTRAAISALGAQPVSYSVSRFGINPIQDCYTLLQLVRLFKQHRIDMSFCYFAKPVIFGSLAAKLAGVPYRVAKIEGLGRIFTVPASGDTLRARILRWVQTQLYRLALPACHTVFVLNPDDEQDLITANNIKVKRCINLGGIGINLEQYQPFTASGKIKFIFVGRLLPEKGIGYFIQAATLLRQQGAPAEFVVLGEPDNSPGAINRAQLQKLVEQGIIYYPGRVGNVSEYLRQSHVFVLPSYYREGVPRSTQEAMAAGLAIITTNVPGCRETVSHKDNGLLVPPHDVAALVAAMQQLIQQPGLAEQMGQRSRTMAEKKYDVRKINHTILQALSLHTKQKHE</sequence>
<keyword evidence="3" id="KW-1185">Reference proteome</keyword>
<dbReference type="InterPro" id="IPR001296">
    <property type="entry name" value="Glyco_trans_1"/>
</dbReference>
<gene>
    <name evidence="2" type="ORF">I4W93_001720</name>
</gene>
<dbReference type="Gene3D" id="3.40.50.2000">
    <property type="entry name" value="Glycogen Phosphorylase B"/>
    <property type="match status" value="2"/>
</dbReference>
<feature type="domain" description="Glycosyl transferase family 1" evidence="1">
    <location>
        <begin position="194"/>
        <end position="353"/>
    </location>
</feature>
<dbReference type="Pfam" id="PF00534">
    <property type="entry name" value="Glycos_transf_1"/>
    <property type="match status" value="1"/>
</dbReference>
<dbReference type="PANTHER" id="PTHR12526:SF638">
    <property type="entry name" value="SPORE COAT PROTEIN SA"/>
    <property type="match status" value="1"/>
</dbReference>
<dbReference type="RefSeq" id="WP_205310156.1">
    <property type="nucleotide sequence ID" value="NZ_JAERPS020000001.1"/>
</dbReference>
<evidence type="ECO:0000313" key="2">
    <source>
        <dbReference type="EMBL" id="MBZ9610305.1"/>
    </source>
</evidence>
<evidence type="ECO:0000313" key="3">
    <source>
        <dbReference type="Proteomes" id="UP000663814"/>
    </source>
</evidence>
<reference evidence="2 3" key="2">
    <citation type="submission" date="2021-08" db="EMBL/GenBank/DDBJ databases">
        <title>Rheinheimera aquimaris sp. nov., isolated from seawater of the East Sea in Korea.</title>
        <authorList>
            <person name="Kim K.H."/>
            <person name="Wenting R."/>
            <person name="Kim K.R."/>
            <person name="Jeon C.O."/>
        </authorList>
    </citation>
    <scope>NUCLEOTIDE SEQUENCE [LARGE SCALE GENOMIC DNA]</scope>
    <source>
        <strain evidence="2 3">MA-13</strain>
    </source>
</reference>
<protein>
    <submittedName>
        <fullName evidence="2">Glycosyltransferase family 4 protein</fullName>
    </submittedName>
</protein>
<dbReference type="Proteomes" id="UP000663814">
    <property type="component" value="Unassembled WGS sequence"/>
</dbReference>
<dbReference type="CDD" id="cd03808">
    <property type="entry name" value="GT4_CapM-like"/>
    <property type="match status" value="1"/>
</dbReference>
<dbReference type="EMBL" id="JAERPS020000001">
    <property type="protein sequence ID" value="MBZ9610305.1"/>
    <property type="molecule type" value="Genomic_DNA"/>
</dbReference>
<accession>A0ABS7X584</accession>
<dbReference type="SUPFAM" id="SSF53756">
    <property type="entry name" value="UDP-Glycosyltransferase/glycogen phosphorylase"/>
    <property type="match status" value="1"/>
</dbReference>
<proteinExistence type="predicted"/>
<reference evidence="2 3" key="1">
    <citation type="submission" date="2020-12" db="EMBL/GenBank/DDBJ databases">
        <authorList>
            <person name="Ruan W."/>
            <person name="Khan S.A."/>
            <person name="Jeon C.O."/>
        </authorList>
    </citation>
    <scope>NUCLEOTIDE SEQUENCE [LARGE SCALE GENOMIC DNA]</scope>
    <source>
        <strain evidence="2 3">MA-13</strain>
    </source>
</reference>
<evidence type="ECO:0000259" key="1">
    <source>
        <dbReference type="Pfam" id="PF00534"/>
    </source>
</evidence>
<organism evidence="2 3">
    <name type="scientific">Rheinheimera maricola</name>
    <dbReference type="NCBI Taxonomy" id="2793282"/>
    <lineage>
        <taxon>Bacteria</taxon>
        <taxon>Pseudomonadati</taxon>
        <taxon>Pseudomonadota</taxon>
        <taxon>Gammaproteobacteria</taxon>
        <taxon>Chromatiales</taxon>
        <taxon>Chromatiaceae</taxon>
        <taxon>Rheinheimera</taxon>
    </lineage>
</organism>
<comment type="caution">
    <text evidence="2">The sequence shown here is derived from an EMBL/GenBank/DDBJ whole genome shotgun (WGS) entry which is preliminary data.</text>
</comment>